<feature type="transmembrane region" description="Helical" evidence="1">
    <location>
        <begin position="44"/>
        <end position="65"/>
    </location>
</feature>
<evidence type="ECO:0000313" key="3">
    <source>
        <dbReference type="Proteomes" id="UP001595805"/>
    </source>
</evidence>
<comment type="caution">
    <text evidence="2">The sequence shown here is derived from an EMBL/GenBank/DDBJ whole genome shotgun (WGS) entry which is preliminary data.</text>
</comment>
<evidence type="ECO:0000313" key="2">
    <source>
        <dbReference type="EMBL" id="MFC3880024.1"/>
    </source>
</evidence>
<dbReference type="RefSeq" id="WP_377905002.1">
    <property type="nucleotide sequence ID" value="NZ_JBHRZS010000006.1"/>
</dbReference>
<protein>
    <recommendedName>
        <fullName evidence="4">PH domain-containing protein</fullName>
    </recommendedName>
</protein>
<proteinExistence type="predicted"/>
<accession>A0ABV8AQM3</accession>
<evidence type="ECO:0008006" key="4">
    <source>
        <dbReference type="Google" id="ProtNLM"/>
    </source>
</evidence>
<reference evidence="3" key="1">
    <citation type="journal article" date="2019" name="Int. J. Syst. Evol. Microbiol.">
        <title>The Global Catalogue of Microorganisms (GCM) 10K type strain sequencing project: providing services to taxonomists for standard genome sequencing and annotation.</title>
        <authorList>
            <consortium name="The Broad Institute Genomics Platform"/>
            <consortium name="The Broad Institute Genome Sequencing Center for Infectious Disease"/>
            <person name="Wu L."/>
            <person name="Ma J."/>
        </authorList>
    </citation>
    <scope>NUCLEOTIDE SEQUENCE [LARGE SCALE GENOMIC DNA]</scope>
    <source>
        <strain evidence="3">CCUG 60523</strain>
    </source>
</reference>
<keyword evidence="3" id="KW-1185">Reference proteome</keyword>
<dbReference type="EMBL" id="JBHRZS010000006">
    <property type="protein sequence ID" value="MFC3880024.1"/>
    <property type="molecule type" value="Genomic_DNA"/>
</dbReference>
<name>A0ABV8AQM3_9BACT</name>
<dbReference type="Proteomes" id="UP001595805">
    <property type="component" value="Unassembled WGS sequence"/>
</dbReference>
<sequence>MKSFQHVNQSFWTRGSTIPGVISLLAGIGVLLSPLFGVEASLKIWLVGGIAVILGLLILSTFSGVEIDFDKKRFKKFDRIAGWKFGQWEDLSAVNRLDVIQHEYRSSNIPNGVSPTLSGVVLVHKLVFLSSDQVVLELDHTSSQKATQSLGKIKKGLRLPV</sequence>
<organism evidence="2 3">
    <name type="scientific">Algoriphagus namhaensis</name>
    <dbReference type="NCBI Taxonomy" id="915353"/>
    <lineage>
        <taxon>Bacteria</taxon>
        <taxon>Pseudomonadati</taxon>
        <taxon>Bacteroidota</taxon>
        <taxon>Cytophagia</taxon>
        <taxon>Cytophagales</taxon>
        <taxon>Cyclobacteriaceae</taxon>
        <taxon>Algoriphagus</taxon>
    </lineage>
</organism>
<keyword evidence="1" id="KW-0812">Transmembrane</keyword>
<gene>
    <name evidence="2" type="ORF">ACFOSV_07550</name>
</gene>
<evidence type="ECO:0000256" key="1">
    <source>
        <dbReference type="SAM" id="Phobius"/>
    </source>
</evidence>
<feature type="transmembrane region" description="Helical" evidence="1">
    <location>
        <begin position="21"/>
        <end position="38"/>
    </location>
</feature>
<keyword evidence="1" id="KW-1133">Transmembrane helix</keyword>
<keyword evidence="1" id="KW-0472">Membrane</keyword>